<dbReference type="VEuPathDB" id="FungiDB:PSHT_14204"/>
<gene>
    <name evidence="1" type="ORF">PSHT_14204</name>
</gene>
<dbReference type="VEuPathDB" id="FungiDB:PSTT_04217"/>
<name>A0A2S4ULM1_9BASI</name>
<reference evidence="2" key="3">
    <citation type="journal article" date="2018" name="Mol. Plant Microbe Interact.">
        <title>Genome sequence resources for the wheat stripe rust pathogen (Puccinia striiformis f. sp. tritici) and the barley stripe rust pathogen (Puccinia striiformis f. sp. hordei).</title>
        <authorList>
            <person name="Xia C."/>
            <person name="Wang M."/>
            <person name="Yin C."/>
            <person name="Cornejo O.E."/>
            <person name="Hulbert S.H."/>
            <person name="Chen X."/>
        </authorList>
    </citation>
    <scope>NUCLEOTIDE SEQUENCE [LARGE SCALE GENOMIC DNA]</scope>
    <source>
        <strain evidence="2">93TX-2</strain>
    </source>
</reference>
<evidence type="ECO:0000313" key="1">
    <source>
        <dbReference type="EMBL" id="POV98107.1"/>
    </source>
</evidence>
<organism evidence="1 2">
    <name type="scientific">Puccinia striiformis</name>
    <dbReference type="NCBI Taxonomy" id="27350"/>
    <lineage>
        <taxon>Eukaryota</taxon>
        <taxon>Fungi</taxon>
        <taxon>Dikarya</taxon>
        <taxon>Basidiomycota</taxon>
        <taxon>Pucciniomycotina</taxon>
        <taxon>Pucciniomycetes</taxon>
        <taxon>Pucciniales</taxon>
        <taxon>Pucciniaceae</taxon>
        <taxon>Puccinia</taxon>
    </lineage>
</organism>
<dbReference type="Proteomes" id="UP000238274">
    <property type="component" value="Unassembled WGS sequence"/>
</dbReference>
<sequence>LSICCVKEHTLNQKIHSNCDAGCLVYGIKAQSEQQKKQAEALTPSTTHSTLQEKNKPEPQRFQFQKISSITIITYNLLVGLWSQHYFVLQQHNPDPKLKYICDLACTHFCLVLQYVIQQRAREEFCFTAIQLCLCLVFVP</sequence>
<evidence type="ECO:0000313" key="2">
    <source>
        <dbReference type="Proteomes" id="UP000238274"/>
    </source>
</evidence>
<dbReference type="AlphaFoldDB" id="A0A2S4ULM1"/>
<accession>A0A2S4ULM1</accession>
<feature type="non-terminal residue" evidence="1">
    <location>
        <position position="1"/>
    </location>
</feature>
<reference evidence="1 2" key="1">
    <citation type="submission" date="2017-12" db="EMBL/GenBank/DDBJ databases">
        <title>Gene loss provides genomic basis for host adaptation in cereal stripe rust fungi.</title>
        <authorList>
            <person name="Xia C."/>
        </authorList>
    </citation>
    <scope>NUCLEOTIDE SEQUENCE [LARGE SCALE GENOMIC DNA]</scope>
    <source>
        <strain evidence="1 2">93TX-2</strain>
    </source>
</reference>
<protein>
    <submittedName>
        <fullName evidence="1">Uncharacterized protein</fullName>
    </submittedName>
</protein>
<keyword evidence="2" id="KW-1185">Reference proteome</keyword>
<reference evidence="2" key="2">
    <citation type="journal article" date="2018" name="BMC Genomics">
        <title>Genomic insights into host adaptation between the wheat stripe rust pathogen (Puccinia striiformis f. sp. tritici) and the barley stripe rust pathogen (Puccinia striiformis f. sp. hordei).</title>
        <authorList>
            <person name="Xia C."/>
            <person name="Wang M."/>
            <person name="Yin C."/>
            <person name="Cornejo O.E."/>
            <person name="Hulbert S.H."/>
            <person name="Chen X."/>
        </authorList>
    </citation>
    <scope>NUCLEOTIDE SEQUENCE [LARGE SCALE GENOMIC DNA]</scope>
    <source>
        <strain evidence="2">93TX-2</strain>
    </source>
</reference>
<comment type="caution">
    <text evidence="1">The sequence shown here is derived from an EMBL/GenBank/DDBJ whole genome shotgun (WGS) entry which is preliminary data.</text>
</comment>
<proteinExistence type="predicted"/>
<dbReference type="EMBL" id="PKSM01000309">
    <property type="protein sequence ID" value="POV98107.1"/>
    <property type="molecule type" value="Genomic_DNA"/>
</dbReference>